<reference evidence="1 2" key="1">
    <citation type="submission" date="2019-08" db="EMBL/GenBank/DDBJ databases">
        <title>Draft genome sequence of Ulvibacter marinus type strain NBRC 109484.</title>
        <authorList>
            <person name="Kawano K."/>
            <person name="Ushijima N."/>
            <person name="Kihara M."/>
            <person name="Itoh H."/>
        </authorList>
    </citation>
    <scope>NUCLEOTIDE SEQUENCE [LARGE SCALE GENOMIC DNA]</scope>
    <source>
        <strain evidence="1 2">NBRC 109484</strain>
    </source>
</reference>
<gene>
    <name evidence="1" type="ORF">ULMA_14070</name>
</gene>
<name>A0A5J4IP14_9FLAO</name>
<proteinExistence type="predicted"/>
<dbReference type="EMBL" id="BKCG01000003">
    <property type="protein sequence ID" value="GER59299.1"/>
    <property type="molecule type" value="Genomic_DNA"/>
</dbReference>
<keyword evidence="2" id="KW-1185">Reference proteome</keyword>
<protein>
    <submittedName>
        <fullName evidence="1">Uncharacterized protein</fullName>
    </submittedName>
</protein>
<organism evidence="1 2">
    <name type="scientific">Patiriisocius marinus</name>
    <dbReference type="NCBI Taxonomy" id="1397112"/>
    <lineage>
        <taxon>Bacteria</taxon>
        <taxon>Pseudomonadati</taxon>
        <taxon>Bacteroidota</taxon>
        <taxon>Flavobacteriia</taxon>
        <taxon>Flavobacteriales</taxon>
        <taxon>Flavobacteriaceae</taxon>
        <taxon>Patiriisocius</taxon>
    </lineage>
</organism>
<dbReference type="AlphaFoldDB" id="A0A5J4IP14"/>
<dbReference type="Proteomes" id="UP000326509">
    <property type="component" value="Unassembled WGS sequence"/>
</dbReference>
<comment type="caution">
    <text evidence="1">The sequence shown here is derived from an EMBL/GenBank/DDBJ whole genome shotgun (WGS) entry which is preliminary data.</text>
</comment>
<sequence length="205" mass="23852">MNIIQELTEKYSGKYSEDLAKNVNSPIGKYVYQPKNGIIEVDGTKISINLNEVGGAMPVTEPFRITLHLDKTYETELTIFPKDLWNQFLDFILPKRRAFVPKPILKQFWFGGNKDLLKQLASDKDFCEKIINERIYIETGFKTTNRIILTPEYGIKDIEQFEKFVSVLKQIENKIKTAHNTVYNLLLVLAYLRKSSRIFYLVCIC</sequence>
<accession>A0A5J4IP14</accession>
<evidence type="ECO:0000313" key="1">
    <source>
        <dbReference type="EMBL" id="GER59299.1"/>
    </source>
</evidence>
<dbReference type="RefSeq" id="WP_151673475.1">
    <property type="nucleotide sequence ID" value="NZ_BKCG01000003.1"/>
</dbReference>
<dbReference type="OrthoDB" id="1446461at2"/>
<evidence type="ECO:0000313" key="2">
    <source>
        <dbReference type="Proteomes" id="UP000326509"/>
    </source>
</evidence>